<dbReference type="AlphaFoldDB" id="A0A477YWW4"/>
<proteinExistence type="predicted"/>
<gene>
    <name evidence="1" type="ORF">CD20_05760</name>
    <name evidence="2" type="ORF">E1W43_15520</name>
    <name evidence="3" type="ORF">E1X78_09965</name>
</gene>
<dbReference type="EMBL" id="AAASTI010000005">
    <property type="protein sequence ID" value="EAE5604436.1"/>
    <property type="molecule type" value="Genomic_DNA"/>
</dbReference>
<organism evidence="2 6">
    <name type="scientific">Listeria monocytogenes</name>
    <dbReference type="NCBI Taxonomy" id="1639"/>
    <lineage>
        <taxon>Bacteria</taxon>
        <taxon>Bacillati</taxon>
        <taxon>Bacillota</taxon>
        <taxon>Bacilli</taxon>
        <taxon>Bacillales</taxon>
        <taxon>Listeriaceae</taxon>
        <taxon>Listeria</taxon>
    </lineage>
</organism>
<dbReference type="Proteomes" id="UP000332711">
    <property type="component" value="Unassembled WGS sequence"/>
</dbReference>
<dbReference type="Proteomes" id="UP000371553">
    <property type="component" value="Unassembled WGS sequence"/>
</dbReference>
<reference evidence="1 5" key="1">
    <citation type="submission" date="2018-06" db="EMBL/GenBank/DDBJ databases">
        <authorList>
            <consortium name="GenomeTrakr: Next Generation Sequencing Network for Food Pathogen Tracability"/>
        </authorList>
    </citation>
    <scope>NUCLEOTIDE SEQUENCE [LARGE SCALE GENOMIC DNA]</scope>
    <source>
        <strain evidence="1 5">NYAG13B12507-5</strain>
    </source>
</reference>
<evidence type="ECO:0000313" key="1">
    <source>
        <dbReference type="EMBL" id="EAD8145573.1"/>
    </source>
</evidence>
<evidence type="ECO:0000313" key="2">
    <source>
        <dbReference type="EMBL" id="EAE2899342.1"/>
    </source>
</evidence>
<dbReference type="RefSeq" id="WP_031669113.1">
    <property type="nucleotide sequence ID" value="NZ_CADEHJ010000001.1"/>
</dbReference>
<evidence type="ECO:0000313" key="6">
    <source>
        <dbReference type="Proteomes" id="UP000401273"/>
    </source>
</evidence>
<comment type="caution">
    <text evidence="2">The sequence shown here is derived from an EMBL/GenBank/DDBJ whole genome shotgun (WGS) entry which is preliminary data.</text>
</comment>
<sequence length="65" mass="7394">MNNYNNIMLELDKDSTYITLIFKENKAFMKMLGGADSRKYLAAKAETNRYVADAMFAAGKRAAYE</sequence>
<accession>A0A477YWW4</accession>
<dbReference type="EMBL" id="AAAPCR010000004">
    <property type="protein sequence ID" value="EAD8145573.1"/>
    <property type="molecule type" value="Genomic_DNA"/>
</dbReference>
<evidence type="ECO:0000313" key="4">
    <source>
        <dbReference type="Proteomes" id="UP000332711"/>
    </source>
</evidence>
<dbReference type="EMBL" id="AAARLF010000020">
    <property type="protein sequence ID" value="EAE2899342.1"/>
    <property type="molecule type" value="Genomic_DNA"/>
</dbReference>
<protein>
    <submittedName>
        <fullName evidence="2">Uncharacterized protein</fullName>
    </submittedName>
</protein>
<evidence type="ECO:0000313" key="3">
    <source>
        <dbReference type="EMBL" id="EAE5604436.1"/>
    </source>
</evidence>
<dbReference type="Proteomes" id="UP000401273">
    <property type="component" value="Unassembled WGS sequence"/>
</dbReference>
<evidence type="ECO:0000313" key="5">
    <source>
        <dbReference type="Proteomes" id="UP000371553"/>
    </source>
</evidence>
<reference evidence="4 6" key="2">
    <citation type="submission" date="2019-03" db="EMBL/GenBank/DDBJ databases">
        <authorList>
            <person name="Ashton P.M."/>
            <person name="Dallman T."/>
            <person name="Nair S."/>
            <person name="De Pinna E."/>
            <person name="Peters T."/>
            <person name="Grant K."/>
        </authorList>
    </citation>
    <scope>NUCLEOTIDE SEQUENCE [LARGE SCALE GENOMIC DNA]</scope>
    <source>
        <strain evidence="2">RL15000271</strain>
        <strain evidence="3">RL15000440</strain>
    </source>
</reference>
<name>A0A477YWW4_LISMN</name>